<comment type="caution">
    <text evidence="2">The sequence shown here is derived from an EMBL/GenBank/DDBJ whole genome shotgun (WGS) entry which is preliminary data.</text>
</comment>
<accession>A0ABY0BP72</accession>
<keyword evidence="3" id="KW-1185">Reference proteome</keyword>
<feature type="transmembrane region" description="Helical" evidence="1">
    <location>
        <begin position="63"/>
        <end position="81"/>
    </location>
</feature>
<dbReference type="EMBL" id="PIPK01000016">
    <property type="protein sequence ID" value="RUO19425.1"/>
    <property type="molecule type" value="Genomic_DNA"/>
</dbReference>
<keyword evidence="1" id="KW-0812">Transmembrane</keyword>
<evidence type="ECO:0000313" key="3">
    <source>
        <dbReference type="Proteomes" id="UP000287865"/>
    </source>
</evidence>
<evidence type="ECO:0000313" key="2">
    <source>
        <dbReference type="EMBL" id="RUO19425.1"/>
    </source>
</evidence>
<proteinExistence type="predicted"/>
<name>A0ABY0BP72_9GAMM</name>
<keyword evidence="1" id="KW-1133">Transmembrane helix</keyword>
<gene>
    <name evidence="2" type="ORF">CWE07_13120</name>
</gene>
<reference evidence="2 3" key="1">
    <citation type="journal article" date="2018" name="Front. Microbiol.">
        <title>Genome-Based Analysis Reveals the Taxonomy and Diversity of the Family Idiomarinaceae.</title>
        <authorList>
            <person name="Liu Y."/>
            <person name="Lai Q."/>
            <person name="Shao Z."/>
        </authorList>
    </citation>
    <scope>NUCLEOTIDE SEQUENCE [LARGE SCALE GENOMIC DNA]</scope>
    <source>
        <strain evidence="2 3">CF12-14</strain>
    </source>
</reference>
<keyword evidence="1" id="KW-0472">Membrane</keyword>
<evidence type="ECO:0000256" key="1">
    <source>
        <dbReference type="SAM" id="Phobius"/>
    </source>
</evidence>
<sequence length="83" mass="9027">MEKAKPADDVVRRAANAAHEGVDRAADYATHAAESLSERGHQLKQKEEEWVGKVNDYVQKNPVTALGIAVAGGFLISRILSNR</sequence>
<protein>
    <submittedName>
        <fullName evidence="2">DUF883 domain-containing protein</fullName>
    </submittedName>
</protein>
<dbReference type="Proteomes" id="UP000287865">
    <property type="component" value="Unassembled WGS sequence"/>
</dbReference>
<organism evidence="2 3">
    <name type="scientific">Aliidiomarina maris</name>
    <dbReference type="NCBI Taxonomy" id="531312"/>
    <lineage>
        <taxon>Bacteria</taxon>
        <taxon>Pseudomonadati</taxon>
        <taxon>Pseudomonadota</taxon>
        <taxon>Gammaproteobacteria</taxon>
        <taxon>Alteromonadales</taxon>
        <taxon>Idiomarinaceae</taxon>
        <taxon>Aliidiomarina</taxon>
    </lineage>
</organism>